<dbReference type="Gene3D" id="3.20.20.190">
    <property type="entry name" value="Phosphatidylinositol (PI) phosphodiesterase"/>
    <property type="match status" value="1"/>
</dbReference>
<dbReference type="OrthoDB" id="4907280at2759"/>
<gene>
    <name evidence="1" type="ORF">CPB83DRAFT_860701</name>
</gene>
<keyword evidence="2" id="KW-1185">Reference proteome</keyword>
<dbReference type="GO" id="GO:0006629">
    <property type="term" value="P:lipid metabolic process"/>
    <property type="evidence" value="ECO:0007669"/>
    <property type="project" value="InterPro"/>
</dbReference>
<dbReference type="GO" id="GO:0008081">
    <property type="term" value="F:phosphoric diester hydrolase activity"/>
    <property type="evidence" value="ECO:0007669"/>
    <property type="project" value="InterPro"/>
</dbReference>
<accession>A0A9P6E977</accession>
<evidence type="ECO:0000313" key="1">
    <source>
        <dbReference type="EMBL" id="KAF9524790.1"/>
    </source>
</evidence>
<evidence type="ECO:0000313" key="2">
    <source>
        <dbReference type="Proteomes" id="UP000807306"/>
    </source>
</evidence>
<dbReference type="AlphaFoldDB" id="A0A9P6E977"/>
<evidence type="ECO:0008006" key="3">
    <source>
        <dbReference type="Google" id="ProtNLM"/>
    </source>
</evidence>
<comment type="caution">
    <text evidence="1">The sequence shown here is derived from an EMBL/GenBank/DDBJ whole genome shotgun (WGS) entry which is preliminary data.</text>
</comment>
<protein>
    <recommendedName>
        <fullName evidence="3">Phospholipase D</fullName>
    </recommendedName>
</protein>
<organism evidence="1 2">
    <name type="scientific">Crepidotus variabilis</name>
    <dbReference type="NCBI Taxonomy" id="179855"/>
    <lineage>
        <taxon>Eukaryota</taxon>
        <taxon>Fungi</taxon>
        <taxon>Dikarya</taxon>
        <taxon>Basidiomycota</taxon>
        <taxon>Agaricomycotina</taxon>
        <taxon>Agaricomycetes</taxon>
        <taxon>Agaricomycetidae</taxon>
        <taxon>Agaricales</taxon>
        <taxon>Agaricineae</taxon>
        <taxon>Crepidotaceae</taxon>
        <taxon>Crepidotus</taxon>
    </lineage>
</organism>
<dbReference type="InterPro" id="IPR017946">
    <property type="entry name" value="PLC-like_Pdiesterase_TIM-brl"/>
</dbReference>
<proteinExistence type="predicted"/>
<dbReference type="SUPFAM" id="SSF51695">
    <property type="entry name" value="PLC-like phosphodiesterases"/>
    <property type="match status" value="1"/>
</dbReference>
<reference evidence="1" key="1">
    <citation type="submission" date="2020-11" db="EMBL/GenBank/DDBJ databases">
        <authorList>
            <consortium name="DOE Joint Genome Institute"/>
            <person name="Ahrendt S."/>
            <person name="Riley R."/>
            <person name="Andreopoulos W."/>
            <person name="Labutti K."/>
            <person name="Pangilinan J."/>
            <person name="Ruiz-Duenas F.J."/>
            <person name="Barrasa J.M."/>
            <person name="Sanchez-Garcia M."/>
            <person name="Camarero S."/>
            <person name="Miyauchi S."/>
            <person name="Serrano A."/>
            <person name="Linde D."/>
            <person name="Babiker R."/>
            <person name="Drula E."/>
            <person name="Ayuso-Fernandez I."/>
            <person name="Pacheco R."/>
            <person name="Padilla G."/>
            <person name="Ferreira P."/>
            <person name="Barriuso J."/>
            <person name="Kellner H."/>
            <person name="Castanera R."/>
            <person name="Alfaro M."/>
            <person name="Ramirez L."/>
            <person name="Pisabarro A.G."/>
            <person name="Kuo A."/>
            <person name="Tritt A."/>
            <person name="Lipzen A."/>
            <person name="He G."/>
            <person name="Yan M."/>
            <person name="Ng V."/>
            <person name="Cullen D."/>
            <person name="Martin F."/>
            <person name="Rosso M.-N."/>
            <person name="Henrissat B."/>
            <person name="Hibbett D."/>
            <person name="Martinez A.T."/>
            <person name="Grigoriev I.V."/>
        </authorList>
    </citation>
    <scope>NUCLEOTIDE SEQUENCE</scope>
    <source>
        <strain evidence="1">CBS 506.95</strain>
    </source>
</reference>
<dbReference type="Proteomes" id="UP000807306">
    <property type="component" value="Unassembled WGS sequence"/>
</dbReference>
<name>A0A9P6E977_9AGAR</name>
<dbReference type="EMBL" id="MU157893">
    <property type="protein sequence ID" value="KAF9524790.1"/>
    <property type="molecule type" value="Genomic_DNA"/>
</dbReference>
<sequence>MTSFKLSLILRKSIFCHYIPAFLLLTVTSGILLNRHTLSHSDSLSYRTIFSLRPTYFLSFLAIGQNFFLQKLLEGYVDQDTAQQVPVSLSNNARNTVSPRPFYAIAHRVLTVQGVSTALDHGANAMEMDVTPWRDGWWADHDGTPTSAGDTARIIFETIAKERKAGRTVTFVWLDIKSPEWCNPNDPKWRHCSIAGLRDLARELLEPVGVRVLYGFYSKAGDAFKFISGDLNHNEAVNFNGELTEVQEGFLHGPANTSRRVMSYGYFNLPFQFGNCREKRYYTCTELRQGVESAEFGKVFGWTSSGSRAKYVDKLLGEVGIDGLIFGHKVSYYRNDEESRAAARDIYHWLEDHKDRRYLATQQDAPW</sequence>